<evidence type="ECO:0000313" key="14">
    <source>
        <dbReference type="Proteomes" id="UP000030661"/>
    </source>
</evidence>
<dbReference type="GO" id="GO:0005737">
    <property type="term" value="C:cytoplasm"/>
    <property type="evidence" value="ECO:0007669"/>
    <property type="project" value="InterPro"/>
</dbReference>
<evidence type="ECO:0000256" key="5">
    <source>
        <dbReference type="ARBA" id="ARBA00022777"/>
    </source>
</evidence>
<dbReference type="Pfam" id="PF01584">
    <property type="entry name" value="CheW"/>
    <property type="match status" value="1"/>
</dbReference>
<evidence type="ECO:0000259" key="12">
    <source>
        <dbReference type="PROSITE" id="PS50894"/>
    </source>
</evidence>
<dbReference type="EC" id="2.7.13.3" evidence="2"/>
<dbReference type="InterPro" id="IPR008207">
    <property type="entry name" value="Sig_transdc_His_kin_Hpt_dom"/>
</dbReference>
<dbReference type="Pfam" id="PF01627">
    <property type="entry name" value="Hpt"/>
    <property type="match status" value="1"/>
</dbReference>
<evidence type="ECO:0000256" key="1">
    <source>
        <dbReference type="ARBA" id="ARBA00000085"/>
    </source>
</evidence>
<dbReference type="PANTHER" id="PTHR43395:SF1">
    <property type="entry name" value="CHEMOTAXIS PROTEIN CHEA"/>
    <property type="match status" value="1"/>
</dbReference>
<evidence type="ECO:0000259" key="10">
    <source>
        <dbReference type="PROSITE" id="PS50110"/>
    </source>
</evidence>
<proteinExistence type="predicted"/>
<dbReference type="PROSITE" id="PS50109">
    <property type="entry name" value="HIS_KIN"/>
    <property type="match status" value="1"/>
</dbReference>
<dbReference type="InterPro" id="IPR001789">
    <property type="entry name" value="Sig_transdc_resp-reg_receiver"/>
</dbReference>
<dbReference type="Proteomes" id="UP000030661">
    <property type="component" value="Unassembled WGS sequence"/>
</dbReference>
<dbReference type="PANTHER" id="PTHR43395">
    <property type="entry name" value="SENSOR HISTIDINE KINASE CHEA"/>
    <property type="match status" value="1"/>
</dbReference>
<dbReference type="HOGENOM" id="CLU_000650_2_1_0"/>
<feature type="domain" description="Histidine kinase" evidence="9">
    <location>
        <begin position="225"/>
        <end position="471"/>
    </location>
</feature>
<dbReference type="SMART" id="SM01231">
    <property type="entry name" value="H-kinase_dim"/>
    <property type="match status" value="1"/>
</dbReference>
<dbReference type="SMART" id="SM00387">
    <property type="entry name" value="HATPase_c"/>
    <property type="match status" value="1"/>
</dbReference>
<sequence length="765" mass="86417">MATINRDFFIAQFKEEVDDHVHRITQKLFQLEEQPGDYGQLIEEIFRIAHTLKGSARMMGYADMSALAHKMEDLLVEIRDGHVKLSATIIDLLFYCVDTVNYLAEGISKQIKRTANIEDFTRLFQDVLAERPVEIPHLQTQIIKAEIPQEPPAEAPVSPVIPSPFPEHEERQYVHIHTTDLDAILNLVGEVIINQYRYEGQQATYQELLQDLREHQRELSELQQLVQRENGTLPARISSLTSDLERSATDMLHKSKQLLKNFRTDGQHMRMAVNKLQEQVINVRMVPASRIFHLFPRLVRMTARRLDKTIDLTLRGEETKIDTRIIEEMRDPLIHLVQNAIHHGIESPEQRQSLGKNPTGLIILSARQEGNRIVLSVQDDGQGIHAEQIKNLAIKQGLISHRDFKSISEQEILEVLFHPGFSTSEIVDDIAGRGFGLNIVRTHVDRIQGEIEVHTQPGKGTEFVMKLPLTLTMMNALLVQVGSEIFAIPTIAVEKTVDISLEDMEYLGNIPVVVVDGGLLPLFELHQLLFGSATGKPASSSSYRVLEDHSRKTVIVLRAEERRIGFLVDDLVEEQEIVIKHLGPCLKRVRNVAGATTVRGEVIIILAVRDLVRSADAFLEGSSTIMFSQKTNLRQVSTLQTDRLTPRILLVDDAINTREVERIILESAGYEVVLADNGVQGLDYLQKAPFDLVITDIEMPQMNGLELTKMIKRDELLHNLPVIIISTRGTEEERQQGLQTGAAAYIVKGEFDEQRLLQIVDACLA</sequence>
<dbReference type="PROSITE" id="PS50851">
    <property type="entry name" value="CHEW"/>
    <property type="match status" value="1"/>
</dbReference>
<reference evidence="13" key="1">
    <citation type="journal article" date="2015" name="PeerJ">
        <title>First genomic representation of candidate bacterial phylum KSB3 points to enhanced environmental sensing as a trigger of wastewater bulking.</title>
        <authorList>
            <person name="Sekiguchi Y."/>
            <person name="Ohashi A."/>
            <person name="Parks D.H."/>
            <person name="Yamauchi T."/>
            <person name="Tyson G.W."/>
            <person name="Hugenholtz P."/>
        </authorList>
    </citation>
    <scope>NUCLEOTIDE SEQUENCE [LARGE SCALE GENOMIC DNA]</scope>
</reference>
<dbReference type="SUPFAM" id="SSF52172">
    <property type="entry name" value="CheY-like"/>
    <property type="match status" value="1"/>
</dbReference>
<evidence type="ECO:0000259" key="11">
    <source>
        <dbReference type="PROSITE" id="PS50851"/>
    </source>
</evidence>
<evidence type="ECO:0000256" key="7">
    <source>
        <dbReference type="PROSITE-ProRule" id="PRU00169"/>
    </source>
</evidence>
<feature type="modified residue" description="4-aspartylphosphate" evidence="7">
    <location>
        <position position="696"/>
    </location>
</feature>
<organism evidence="13">
    <name type="scientific">Vecturithrix granuli</name>
    <dbReference type="NCBI Taxonomy" id="1499967"/>
    <lineage>
        <taxon>Bacteria</taxon>
        <taxon>Candidatus Moduliflexota</taxon>
        <taxon>Candidatus Vecturitrichia</taxon>
        <taxon>Candidatus Vecturitrichales</taxon>
        <taxon>Candidatus Vecturitrichaceae</taxon>
        <taxon>Candidatus Vecturithrix</taxon>
    </lineage>
</organism>
<dbReference type="SUPFAM" id="SSF55874">
    <property type="entry name" value="ATPase domain of HSP90 chaperone/DNA topoisomerase II/histidine kinase"/>
    <property type="match status" value="1"/>
</dbReference>
<dbReference type="SUPFAM" id="SSF50341">
    <property type="entry name" value="CheW-like"/>
    <property type="match status" value="1"/>
</dbReference>
<feature type="coiled-coil region" evidence="8">
    <location>
        <begin position="198"/>
        <end position="232"/>
    </location>
</feature>
<dbReference type="InterPro" id="IPR036061">
    <property type="entry name" value="CheW-like_dom_sf"/>
</dbReference>
<dbReference type="Gene3D" id="3.40.50.2300">
    <property type="match status" value="1"/>
</dbReference>
<evidence type="ECO:0000259" key="9">
    <source>
        <dbReference type="PROSITE" id="PS50109"/>
    </source>
</evidence>
<gene>
    <name evidence="13" type="ORF">U27_04438</name>
</gene>
<feature type="modified residue" description="Phosphohistidine" evidence="6">
    <location>
        <position position="50"/>
    </location>
</feature>
<feature type="domain" description="Response regulatory" evidence="10">
    <location>
        <begin position="647"/>
        <end position="763"/>
    </location>
</feature>
<dbReference type="Gene3D" id="3.30.565.10">
    <property type="entry name" value="Histidine kinase-like ATPase, C-terminal domain"/>
    <property type="match status" value="1"/>
</dbReference>
<name>A0A081BYR6_VECG1</name>
<protein>
    <recommendedName>
        <fullName evidence="2">histidine kinase</fullName>
        <ecNumber evidence="2">2.7.13.3</ecNumber>
    </recommendedName>
</protein>
<feature type="domain" description="CheW-like" evidence="11">
    <location>
        <begin position="473"/>
        <end position="617"/>
    </location>
</feature>
<dbReference type="STRING" id="1499967.U27_04438"/>
<dbReference type="InterPro" id="IPR051315">
    <property type="entry name" value="Bact_Chemotaxis_CheA"/>
</dbReference>
<keyword evidence="8" id="KW-0175">Coiled coil</keyword>
<dbReference type="GO" id="GO:0006935">
    <property type="term" value="P:chemotaxis"/>
    <property type="evidence" value="ECO:0007669"/>
    <property type="project" value="InterPro"/>
</dbReference>
<dbReference type="CDD" id="cd00088">
    <property type="entry name" value="HPT"/>
    <property type="match status" value="1"/>
</dbReference>
<accession>A0A081BYR6</accession>
<comment type="catalytic activity">
    <reaction evidence="1">
        <text>ATP + protein L-histidine = ADP + protein N-phospho-L-histidine.</text>
        <dbReference type="EC" id="2.7.13.3"/>
    </reaction>
</comment>
<dbReference type="PRINTS" id="PR00344">
    <property type="entry name" value="BCTRLSENSOR"/>
</dbReference>
<dbReference type="InterPro" id="IPR036641">
    <property type="entry name" value="HPT_dom_sf"/>
</dbReference>
<dbReference type="InterPro" id="IPR036890">
    <property type="entry name" value="HATPase_C_sf"/>
</dbReference>
<dbReference type="PROSITE" id="PS50894">
    <property type="entry name" value="HPT"/>
    <property type="match status" value="1"/>
</dbReference>
<dbReference type="PROSITE" id="PS50110">
    <property type="entry name" value="RESPONSE_REGULATORY"/>
    <property type="match status" value="1"/>
</dbReference>
<evidence type="ECO:0000256" key="6">
    <source>
        <dbReference type="PROSITE-ProRule" id="PRU00110"/>
    </source>
</evidence>
<evidence type="ECO:0000256" key="3">
    <source>
        <dbReference type="ARBA" id="ARBA00022553"/>
    </source>
</evidence>
<keyword evidence="5 13" id="KW-0418">Kinase</keyword>
<dbReference type="InterPro" id="IPR003594">
    <property type="entry name" value="HATPase_dom"/>
</dbReference>
<dbReference type="SUPFAM" id="SSF47226">
    <property type="entry name" value="Histidine-containing phosphotransfer domain, HPT domain"/>
    <property type="match status" value="1"/>
</dbReference>
<keyword evidence="4" id="KW-0808">Transferase</keyword>
<keyword evidence="3 7" id="KW-0597">Phosphoprotein</keyword>
<dbReference type="SMART" id="SM00260">
    <property type="entry name" value="CheW"/>
    <property type="match status" value="1"/>
</dbReference>
<evidence type="ECO:0000256" key="8">
    <source>
        <dbReference type="SAM" id="Coils"/>
    </source>
</evidence>
<dbReference type="SMART" id="SM00073">
    <property type="entry name" value="HPT"/>
    <property type="match status" value="1"/>
</dbReference>
<feature type="domain" description="HPt" evidence="12">
    <location>
        <begin position="2"/>
        <end position="110"/>
    </location>
</feature>
<dbReference type="SMART" id="SM00448">
    <property type="entry name" value="REC"/>
    <property type="match status" value="1"/>
</dbReference>
<dbReference type="Gene3D" id="2.30.30.40">
    <property type="entry name" value="SH3 Domains"/>
    <property type="match status" value="1"/>
</dbReference>
<evidence type="ECO:0000256" key="2">
    <source>
        <dbReference type="ARBA" id="ARBA00012438"/>
    </source>
</evidence>
<dbReference type="eggNOG" id="COG0643">
    <property type="taxonomic scope" value="Bacteria"/>
</dbReference>
<dbReference type="InterPro" id="IPR004358">
    <property type="entry name" value="Sig_transdc_His_kin-like_C"/>
</dbReference>
<dbReference type="EMBL" id="DF820466">
    <property type="protein sequence ID" value="GAK57471.1"/>
    <property type="molecule type" value="Genomic_DNA"/>
</dbReference>
<dbReference type="GO" id="GO:0000155">
    <property type="term" value="F:phosphorelay sensor kinase activity"/>
    <property type="evidence" value="ECO:0007669"/>
    <property type="project" value="InterPro"/>
</dbReference>
<dbReference type="Pfam" id="PF00072">
    <property type="entry name" value="Response_reg"/>
    <property type="match status" value="1"/>
</dbReference>
<evidence type="ECO:0000313" key="13">
    <source>
        <dbReference type="EMBL" id="GAK57471.1"/>
    </source>
</evidence>
<dbReference type="InterPro" id="IPR002545">
    <property type="entry name" value="CheW-lke_dom"/>
</dbReference>
<dbReference type="Gene3D" id="1.20.120.160">
    <property type="entry name" value="HPT domain"/>
    <property type="match status" value="1"/>
</dbReference>
<dbReference type="InterPro" id="IPR005467">
    <property type="entry name" value="His_kinase_dom"/>
</dbReference>
<evidence type="ECO:0000256" key="4">
    <source>
        <dbReference type="ARBA" id="ARBA00022679"/>
    </source>
</evidence>
<dbReference type="AlphaFoldDB" id="A0A081BYR6"/>
<dbReference type="InterPro" id="IPR004105">
    <property type="entry name" value="CheA-like_dim"/>
</dbReference>
<keyword evidence="14" id="KW-1185">Reference proteome</keyword>
<dbReference type="Pfam" id="PF02518">
    <property type="entry name" value="HATPase_c"/>
    <property type="match status" value="1"/>
</dbReference>
<dbReference type="FunFam" id="3.30.565.10:FF:000016">
    <property type="entry name" value="Chemotaxis protein CheA, putative"/>
    <property type="match status" value="1"/>
</dbReference>
<dbReference type="InterPro" id="IPR011006">
    <property type="entry name" value="CheY-like_superfamily"/>
</dbReference>